<reference evidence="2 3" key="1">
    <citation type="journal article" date="2015" name="Nature">
        <title>rRNA introns, odd ribosomes, and small enigmatic genomes across a large radiation of phyla.</title>
        <authorList>
            <person name="Brown C.T."/>
            <person name="Hug L.A."/>
            <person name="Thomas B.C."/>
            <person name="Sharon I."/>
            <person name="Castelle C.J."/>
            <person name="Singh A."/>
            <person name="Wilkins M.J."/>
            <person name="Williams K.H."/>
            <person name="Banfield J.F."/>
        </authorList>
    </citation>
    <scope>NUCLEOTIDE SEQUENCE [LARGE SCALE GENOMIC DNA]</scope>
</reference>
<name>A0A0G0XI48_9BACT</name>
<keyword evidence="1" id="KW-0175">Coiled coil</keyword>
<comment type="caution">
    <text evidence="2">The sequence shown here is derived from an EMBL/GenBank/DDBJ whole genome shotgun (WGS) entry which is preliminary data.</text>
</comment>
<evidence type="ECO:0000313" key="3">
    <source>
        <dbReference type="Proteomes" id="UP000033949"/>
    </source>
</evidence>
<feature type="coiled-coil region" evidence="1">
    <location>
        <begin position="37"/>
        <end position="107"/>
    </location>
</feature>
<sequence>MQNTSLDNISISNLKNFLIKLSVANKYAKKDFATGNLELKNSAEKELRIMIQQLKEELEQTREEKDNALEDNKNKIRELSNALSSIKTAMTEMLEARQERVKHLERKIRGAN</sequence>
<organism evidence="2 3">
    <name type="scientific">Candidatus Nomurabacteria bacterium GW2011_GWC2_41_8</name>
    <dbReference type="NCBI Taxonomy" id="1618755"/>
    <lineage>
        <taxon>Bacteria</taxon>
        <taxon>Candidatus Nomuraibacteriota</taxon>
    </lineage>
</organism>
<evidence type="ECO:0000313" key="2">
    <source>
        <dbReference type="EMBL" id="KKS24570.1"/>
    </source>
</evidence>
<proteinExistence type="predicted"/>
<gene>
    <name evidence="2" type="ORF">UU82_C0003G0002</name>
</gene>
<dbReference type="EMBL" id="LCCC01000003">
    <property type="protein sequence ID" value="KKS24570.1"/>
    <property type="molecule type" value="Genomic_DNA"/>
</dbReference>
<protein>
    <submittedName>
        <fullName evidence="2">Uncharacterized protein</fullName>
    </submittedName>
</protein>
<accession>A0A0G0XI48</accession>
<evidence type="ECO:0000256" key="1">
    <source>
        <dbReference type="SAM" id="Coils"/>
    </source>
</evidence>
<dbReference type="AlphaFoldDB" id="A0A0G0XI48"/>
<dbReference type="Proteomes" id="UP000033949">
    <property type="component" value="Unassembled WGS sequence"/>
</dbReference>